<keyword evidence="3" id="KW-0479">Metal-binding</keyword>
<feature type="binding site" evidence="3">
    <location>
        <begin position="298"/>
        <end position="306"/>
    </location>
    <ligand>
        <name>GTP</name>
        <dbReference type="ChEBI" id="CHEBI:37565"/>
    </ligand>
</feature>
<dbReference type="InterPro" id="IPR004881">
    <property type="entry name" value="Ribosome_biogen_GTPase_RsgA"/>
</dbReference>
<feature type="compositionally biased region" description="Acidic residues" evidence="4">
    <location>
        <begin position="1"/>
        <end position="12"/>
    </location>
</feature>
<keyword evidence="2 3" id="KW-0342">GTP-binding</keyword>
<keyword evidence="3" id="KW-0699">rRNA-binding</keyword>
<dbReference type="Proteomes" id="UP000255423">
    <property type="component" value="Unassembled WGS sequence"/>
</dbReference>
<dbReference type="RefSeq" id="WP_109572168.1">
    <property type="nucleotide sequence ID" value="NZ_UHJL01000001.1"/>
</dbReference>
<feature type="binding site" evidence="3">
    <location>
        <position position="388"/>
    </location>
    <ligand>
        <name>Zn(2+)</name>
        <dbReference type="ChEBI" id="CHEBI:29105"/>
    </ligand>
</feature>
<feature type="binding site" evidence="3">
    <location>
        <position position="394"/>
    </location>
    <ligand>
        <name>Zn(2+)</name>
        <dbReference type="ChEBI" id="CHEBI:29105"/>
    </ligand>
</feature>
<dbReference type="AlphaFoldDB" id="A0A380RX54"/>
<dbReference type="InterPro" id="IPR027417">
    <property type="entry name" value="P-loop_NTPase"/>
</dbReference>
<dbReference type="SUPFAM" id="SSF52540">
    <property type="entry name" value="P-loop containing nucleoside triphosphate hydrolases"/>
    <property type="match status" value="1"/>
</dbReference>
<dbReference type="GO" id="GO:0042274">
    <property type="term" value="P:ribosomal small subunit biogenesis"/>
    <property type="evidence" value="ECO:0007669"/>
    <property type="project" value="UniProtKB-UniRule"/>
</dbReference>
<evidence type="ECO:0000256" key="1">
    <source>
        <dbReference type="ARBA" id="ARBA00022741"/>
    </source>
</evidence>
<evidence type="ECO:0000313" key="7">
    <source>
        <dbReference type="EMBL" id="SUQ19577.1"/>
    </source>
</evidence>
<dbReference type="PANTHER" id="PTHR32120:SF11">
    <property type="entry name" value="SMALL RIBOSOMAL SUBUNIT BIOGENESIS GTPASE RSGA 1, MITOCHONDRIAL-RELATED"/>
    <property type="match status" value="1"/>
</dbReference>
<feature type="binding site" evidence="3">
    <location>
        <position position="386"/>
    </location>
    <ligand>
        <name>Zn(2+)</name>
        <dbReference type="ChEBI" id="CHEBI:29105"/>
    </ligand>
</feature>
<dbReference type="InterPro" id="IPR010914">
    <property type="entry name" value="RsgA_GTPase_dom"/>
</dbReference>
<comment type="subunit">
    <text evidence="3">Monomer. Associates with 30S ribosomal subunit, binds 16S rRNA.</text>
</comment>
<keyword evidence="3" id="KW-0690">Ribosome biogenesis</keyword>
<dbReference type="GO" id="GO:0003924">
    <property type="term" value="F:GTPase activity"/>
    <property type="evidence" value="ECO:0007669"/>
    <property type="project" value="UniProtKB-UniRule"/>
</dbReference>
<dbReference type="HAMAP" id="MF_01820">
    <property type="entry name" value="GTPase_RsgA"/>
    <property type="match status" value="1"/>
</dbReference>
<accession>A0A380RX54</accession>
<gene>
    <name evidence="3" type="primary">rsgA</name>
    <name evidence="7" type="ORF">SAMN05661053_0816</name>
</gene>
<feature type="domain" description="CP-type G" evidence="6">
    <location>
        <begin position="185"/>
        <end position="356"/>
    </location>
</feature>
<dbReference type="GO" id="GO:0005525">
    <property type="term" value="F:GTP binding"/>
    <property type="evidence" value="ECO:0007669"/>
    <property type="project" value="UniProtKB-UniRule"/>
</dbReference>
<dbReference type="PROSITE" id="PS50936">
    <property type="entry name" value="ENGC_GTPASE"/>
    <property type="match status" value="1"/>
</dbReference>
<protein>
    <recommendedName>
        <fullName evidence="3">Small ribosomal subunit biogenesis GTPase RsgA</fullName>
        <ecNumber evidence="3">3.6.1.-</ecNumber>
    </recommendedName>
</protein>
<feature type="binding site" evidence="3">
    <location>
        <begin position="245"/>
        <end position="248"/>
    </location>
    <ligand>
        <name>GTP</name>
        <dbReference type="ChEBI" id="CHEBI:37565"/>
    </ligand>
</feature>
<organism evidence="7 8">
    <name type="scientific">Fibrobacter succinogenes</name>
    <name type="common">Bacteroides succinogenes</name>
    <dbReference type="NCBI Taxonomy" id="833"/>
    <lineage>
        <taxon>Bacteria</taxon>
        <taxon>Pseudomonadati</taxon>
        <taxon>Fibrobacterota</taxon>
        <taxon>Fibrobacteria</taxon>
        <taxon>Fibrobacterales</taxon>
        <taxon>Fibrobacteraceae</taxon>
        <taxon>Fibrobacter</taxon>
    </lineage>
</organism>
<dbReference type="InterPro" id="IPR030378">
    <property type="entry name" value="G_CP_dom"/>
</dbReference>
<dbReference type="Pfam" id="PF03193">
    <property type="entry name" value="RsgA_GTPase"/>
    <property type="match status" value="1"/>
</dbReference>
<dbReference type="GO" id="GO:0019843">
    <property type="term" value="F:rRNA binding"/>
    <property type="evidence" value="ECO:0007669"/>
    <property type="project" value="UniProtKB-KW"/>
</dbReference>
<dbReference type="EC" id="3.6.1.-" evidence="3"/>
<evidence type="ECO:0000256" key="3">
    <source>
        <dbReference type="HAMAP-Rule" id="MF_01820"/>
    </source>
</evidence>
<comment type="similarity">
    <text evidence="3">Belongs to the TRAFAC class YlqF/YawG GTPase family. RsgA subfamily.</text>
</comment>
<evidence type="ECO:0000259" key="5">
    <source>
        <dbReference type="PROSITE" id="PS50936"/>
    </source>
</evidence>
<evidence type="ECO:0000256" key="4">
    <source>
        <dbReference type="SAM" id="MobiDB-lite"/>
    </source>
</evidence>
<feature type="binding site" evidence="3">
    <location>
        <position position="381"/>
    </location>
    <ligand>
        <name>Zn(2+)</name>
        <dbReference type="ChEBI" id="CHEBI:29105"/>
    </ligand>
</feature>
<dbReference type="GO" id="GO:0046872">
    <property type="term" value="F:metal ion binding"/>
    <property type="evidence" value="ECO:0007669"/>
    <property type="project" value="UniProtKB-KW"/>
</dbReference>
<dbReference type="GO" id="GO:0005737">
    <property type="term" value="C:cytoplasm"/>
    <property type="evidence" value="ECO:0007669"/>
    <property type="project" value="UniProtKB-SubCell"/>
</dbReference>
<feature type="domain" description="EngC GTPase" evidence="5">
    <location>
        <begin position="205"/>
        <end position="354"/>
    </location>
</feature>
<dbReference type="PROSITE" id="PS51721">
    <property type="entry name" value="G_CP"/>
    <property type="match status" value="1"/>
</dbReference>
<keyword evidence="3" id="KW-0963">Cytoplasm</keyword>
<evidence type="ECO:0000313" key="8">
    <source>
        <dbReference type="Proteomes" id="UP000255423"/>
    </source>
</evidence>
<dbReference type="PANTHER" id="PTHR32120">
    <property type="entry name" value="SMALL RIBOSOMAL SUBUNIT BIOGENESIS GTPASE RSGA"/>
    <property type="match status" value="1"/>
</dbReference>
<feature type="region of interest" description="Disordered" evidence="4">
    <location>
        <begin position="1"/>
        <end position="27"/>
    </location>
</feature>
<dbReference type="Gene3D" id="3.40.50.300">
    <property type="entry name" value="P-loop containing nucleotide triphosphate hydrolases"/>
    <property type="match status" value="1"/>
</dbReference>
<keyword evidence="1 3" id="KW-0547">Nucleotide-binding</keyword>
<evidence type="ECO:0000256" key="2">
    <source>
        <dbReference type="ARBA" id="ARBA00023134"/>
    </source>
</evidence>
<reference evidence="7 8" key="1">
    <citation type="submission" date="2017-08" db="EMBL/GenBank/DDBJ databases">
        <authorList>
            <person name="de Groot N.N."/>
        </authorList>
    </citation>
    <scope>NUCLEOTIDE SEQUENCE [LARGE SCALE GENOMIC DNA]</scope>
    <source>
        <strain evidence="7 8">HM2</strain>
    </source>
</reference>
<keyword evidence="3" id="KW-0862">Zinc</keyword>
<dbReference type="Gene3D" id="1.10.40.50">
    <property type="entry name" value="Probable gtpase engc, domain 3"/>
    <property type="match status" value="1"/>
</dbReference>
<sequence>MRNNDFDSDENEAPLKSVRTSRREHRSRRIDVMRELESGVVDERPIKERFSREFKKAKIKRIKNPVENIGEENCVEGLVLEVHRRTCEVRLSDEKEVPSPYADHAHISAKALSDQRAQGGHDNLPTSYFLPSTVTAMYRATTSKTLGEFPAVGDRVLLGLVNDADDEGDGVGSQKYCVVRVLPRKSELKRPGPRDSFYKQQTLAANIDQVVIVASVTQPEFNYGFMDRFLLAANLNDLPFVLVLTKMDLLPNGEADLSSDIRDFMKIVDKVIPVSVKSGNGLEVLRNELVGKSSVFSGMSGVGKSTLINELVPHAELRTGDVRERDGKGRHTTTSSSLFDFPGGGYVIDTPGIRSIGLMDMEPETLAKIFPGFFEDDLFTCKFSNCKHLKEPGCAVRAAVESGKISEARYASYVRILNSGK</sequence>
<keyword evidence="3" id="KW-0378">Hydrolase</keyword>
<dbReference type="NCBIfam" id="TIGR00157">
    <property type="entry name" value="ribosome small subunit-dependent GTPase A"/>
    <property type="match status" value="1"/>
</dbReference>
<comment type="function">
    <text evidence="3">One of several proteins that assist in the late maturation steps of the functional core of the 30S ribosomal subunit. Helps release RbfA from mature subunits. May play a role in the assembly of ribosomal proteins into the subunit. Circularly permuted GTPase that catalyzes slow GTP hydrolysis, GTPase activity is stimulated by the 30S ribosomal subunit.</text>
</comment>
<keyword evidence="3" id="KW-0694">RNA-binding</keyword>
<evidence type="ECO:0000259" key="6">
    <source>
        <dbReference type="PROSITE" id="PS51721"/>
    </source>
</evidence>
<dbReference type="EMBL" id="UHJL01000001">
    <property type="protein sequence ID" value="SUQ19577.1"/>
    <property type="molecule type" value="Genomic_DNA"/>
</dbReference>
<comment type="cofactor">
    <cofactor evidence="3">
        <name>Zn(2+)</name>
        <dbReference type="ChEBI" id="CHEBI:29105"/>
    </cofactor>
    <text evidence="3">Binds 1 zinc ion per subunit.</text>
</comment>
<dbReference type="CDD" id="cd01854">
    <property type="entry name" value="YjeQ_EngC"/>
    <property type="match status" value="1"/>
</dbReference>
<name>A0A380RX54_FIBSU</name>
<proteinExistence type="inferred from homology"/>
<comment type="subcellular location">
    <subcellularLocation>
        <location evidence="3">Cytoplasm</location>
    </subcellularLocation>
</comment>